<accession>A0ABU5VV21</accession>
<dbReference type="InterPro" id="IPR036691">
    <property type="entry name" value="Endo/exonu/phosph_ase_sf"/>
</dbReference>
<evidence type="ECO:0000313" key="3">
    <source>
        <dbReference type="Proteomes" id="UP001302274"/>
    </source>
</evidence>
<protein>
    <submittedName>
        <fullName evidence="2">Uncharacterized protein</fullName>
    </submittedName>
</protein>
<keyword evidence="1" id="KW-0732">Signal</keyword>
<keyword evidence="3" id="KW-1185">Reference proteome</keyword>
<dbReference type="Gene3D" id="3.60.10.10">
    <property type="entry name" value="Endonuclease/exonuclease/phosphatase"/>
    <property type="match status" value="1"/>
</dbReference>
<gene>
    <name evidence="2" type="ORF">SHI21_11840</name>
</gene>
<organism evidence="2 3">
    <name type="scientific">Bacteriovorax antarcticus</name>
    <dbReference type="NCBI Taxonomy" id="3088717"/>
    <lineage>
        <taxon>Bacteria</taxon>
        <taxon>Pseudomonadati</taxon>
        <taxon>Bdellovibrionota</taxon>
        <taxon>Bacteriovoracia</taxon>
        <taxon>Bacteriovoracales</taxon>
        <taxon>Bacteriovoracaceae</taxon>
        <taxon>Bacteriovorax</taxon>
    </lineage>
</organism>
<sequence length="573" mass="65017">MKKFLLISSLLCISVVKANILDVPAQKSPEDDAAKISEYQDRCEAIKALIVNKEYALDCYTNYNHYGPTSNAVRSTGALKIANYNLLHPGTSKALFKDYTLIAKIMNRYDIVAGLELLATVGRDEQNNRSVLELIQGSADMVTKLRQQKSKLKDSLKIQEMDVKIVKLINDTRTAYDLYRAPGYLRVLTELKKLDPSWALILSPRGDSALAGSVEELSGYFYRSNAATPTVNPHCKEVADTGGGTPYACLITLTEDFMGKDLAKHFARRPFMASFKAKGKTFTLVTSHMVFTYSGDEEAEKDLMQKTFGVDSYKELGGGINSTNFARYAEVKNTLTFMDLYRKKYKDNRIMFMADTNLISNNIYWPEILKAFPGGQLLINEPTTLSPARYMSNGKETNGVANDYDHFILDKTAFFECNDGEVYNYYNENIYKDIESRYVIRKETVGLKKKNFNFNIETYEAEHVLGLDSEDSAIVEDGDIPPVDDPATIKLEYPLTPAGQSKMDKFVSGFDKYLTNLYTVKRNEVVGDEFQVQERLEGLKRRVFLRQLTNPYYYRFMQEVLSDHFPVAITCKQ</sequence>
<dbReference type="EMBL" id="JAYGJQ010000002">
    <property type="protein sequence ID" value="MEA9356905.1"/>
    <property type="molecule type" value="Genomic_DNA"/>
</dbReference>
<feature type="chain" id="PRO_5047220222" evidence="1">
    <location>
        <begin position="19"/>
        <end position="573"/>
    </location>
</feature>
<dbReference type="Proteomes" id="UP001302274">
    <property type="component" value="Unassembled WGS sequence"/>
</dbReference>
<dbReference type="RefSeq" id="WP_323576800.1">
    <property type="nucleotide sequence ID" value="NZ_JAYGJQ010000002.1"/>
</dbReference>
<evidence type="ECO:0000256" key="1">
    <source>
        <dbReference type="SAM" id="SignalP"/>
    </source>
</evidence>
<name>A0ABU5VV21_9BACT</name>
<comment type="caution">
    <text evidence="2">The sequence shown here is derived from an EMBL/GenBank/DDBJ whole genome shotgun (WGS) entry which is preliminary data.</text>
</comment>
<evidence type="ECO:0000313" key="2">
    <source>
        <dbReference type="EMBL" id="MEA9356905.1"/>
    </source>
</evidence>
<reference evidence="2 3" key="1">
    <citation type="submission" date="2023-11" db="EMBL/GenBank/DDBJ databases">
        <title>A Novel Polar Bacteriovorax (B. antarcticus) Isolated from the Biocrust in Antarctica.</title>
        <authorList>
            <person name="Mun W."/>
            <person name="Choi S.Y."/>
            <person name="Mitchell R.J."/>
        </authorList>
    </citation>
    <scope>NUCLEOTIDE SEQUENCE [LARGE SCALE GENOMIC DNA]</scope>
    <source>
        <strain evidence="2 3">PP10</strain>
    </source>
</reference>
<proteinExistence type="predicted"/>
<dbReference type="SUPFAM" id="SSF56219">
    <property type="entry name" value="DNase I-like"/>
    <property type="match status" value="1"/>
</dbReference>
<feature type="signal peptide" evidence="1">
    <location>
        <begin position="1"/>
        <end position="18"/>
    </location>
</feature>